<dbReference type="OrthoDB" id="5197861at2759"/>
<evidence type="ECO:0000313" key="3">
    <source>
        <dbReference type="EMBL" id="ROW12677.1"/>
    </source>
</evidence>
<gene>
    <name evidence="3" type="ORF">VMCG_00574</name>
</gene>
<reference evidence="3 4" key="1">
    <citation type="submission" date="2015-09" db="EMBL/GenBank/DDBJ databases">
        <title>Host preference determinants of Valsa canker pathogens revealed by comparative genomics.</title>
        <authorList>
            <person name="Yin Z."/>
            <person name="Huang L."/>
        </authorList>
    </citation>
    <scope>NUCLEOTIDE SEQUENCE [LARGE SCALE GENOMIC DNA]</scope>
    <source>
        <strain evidence="3 4">03-1</strain>
    </source>
</reference>
<evidence type="ECO:0000256" key="1">
    <source>
        <dbReference type="SAM" id="SignalP"/>
    </source>
</evidence>
<sequence length="196" mass="21615">MARFTMVLGAVLLGLAGIAVGIPPGPMSTSGVIERPIARPVGKPLFRSFGLGRDTIRVDDRLERRDFIWTYTRDQDQNLCSLSNFVQVDDNGPLVSACKIFAKYNTDGYWLVTGFDSNGADWKRFASVQSCVMAIRRTDGHTDHVPIGNQDVNDLMNSVINKFGDGVTLPTIQGNMTCSKEYAGTAAVEWKIYEED</sequence>
<dbReference type="AlphaFoldDB" id="A0A423X9U7"/>
<dbReference type="Pfam" id="PF14856">
    <property type="entry name" value="Hce2"/>
    <property type="match status" value="1"/>
</dbReference>
<dbReference type="STRING" id="356882.A0A423X9U7"/>
<proteinExistence type="predicted"/>
<comment type="caution">
    <text evidence="3">The sequence shown here is derived from an EMBL/GenBank/DDBJ whole genome shotgun (WGS) entry which is preliminary data.</text>
</comment>
<feature type="chain" id="PRO_5019199541" description="Ecp2 effector protein-like domain-containing protein" evidence="1">
    <location>
        <begin position="22"/>
        <end position="196"/>
    </location>
</feature>
<evidence type="ECO:0000259" key="2">
    <source>
        <dbReference type="Pfam" id="PF14856"/>
    </source>
</evidence>
<protein>
    <recommendedName>
        <fullName evidence="2">Ecp2 effector protein-like domain-containing protein</fullName>
    </recommendedName>
</protein>
<keyword evidence="4" id="KW-1185">Reference proteome</keyword>
<dbReference type="EMBL" id="LKEA01000001">
    <property type="protein sequence ID" value="ROW12677.1"/>
    <property type="molecule type" value="Genomic_DNA"/>
</dbReference>
<evidence type="ECO:0000313" key="4">
    <source>
        <dbReference type="Proteomes" id="UP000283895"/>
    </source>
</evidence>
<accession>A0A423X9U7</accession>
<dbReference type="InterPro" id="IPR029226">
    <property type="entry name" value="Ecp2-like"/>
</dbReference>
<keyword evidence="1" id="KW-0732">Signal</keyword>
<feature type="signal peptide" evidence="1">
    <location>
        <begin position="1"/>
        <end position="21"/>
    </location>
</feature>
<name>A0A423X9U7_9PEZI</name>
<feature type="domain" description="Ecp2 effector protein-like" evidence="2">
    <location>
        <begin position="80"/>
        <end position="178"/>
    </location>
</feature>
<dbReference type="Proteomes" id="UP000283895">
    <property type="component" value="Unassembled WGS sequence"/>
</dbReference>
<organism evidence="3 4">
    <name type="scientific">Cytospora schulzeri</name>
    <dbReference type="NCBI Taxonomy" id="448051"/>
    <lineage>
        <taxon>Eukaryota</taxon>
        <taxon>Fungi</taxon>
        <taxon>Dikarya</taxon>
        <taxon>Ascomycota</taxon>
        <taxon>Pezizomycotina</taxon>
        <taxon>Sordariomycetes</taxon>
        <taxon>Sordariomycetidae</taxon>
        <taxon>Diaporthales</taxon>
        <taxon>Cytosporaceae</taxon>
        <taxon>Cytospora</taxon>
    </lineage>
</organism>